<dbReference type="EMBL" id="AYXY01000023">
    <property type="protein sequence ID" value="ETN94787.1"/>
    <property type="molecule type" value="Genomic_DNA"/>
</dbReference>
<keyword evidence="1" id="KW-0472">Membrane</keyword>
<sequence>MGNIWIIAIPLFLIITFLFWRFTHTYFKNEVYGEKMWKKFGSKAIYWQGTLFVSGGITYLILYLLKVNAILTF</sequence>
<evidence type="ECO:0000313" key="2">
    <source>
        <dbReference type="EMBL" id="ETN94787.1"/>
    </source>
</evidence>
<accession>W2UNA0</accession>
<keyword evidence="1" id="KW-0812">Transmembrane</keyword>
<keyword evidence="1" id="KW-1133">Transmembrane helix</keyword>
<feature type="transmembrane region" description="Helical" evidence="1">
    <location>
        <begin position="6"/>
        <end position="23"/>
    </location>
</feature>
<feature type="transmembrane region" description="Helical" evidence="1">
    <location>
        <begin position="44"/>
        <end position="65"/>
    </location>
</feature>
<protein>
    <submittedName>
        <fullName evidence="2">Uncharacterized protein</fullName>
    </submittedName>
</protein>
<name>W2UNA0_9FLAO</name>
<comment type="caution">
    <text evidence="2">The sequence shown here is derived from an EMBL/GenBank/DDBJ whole genome shotgun (WGS) entry which is preliminary data.</text>
</comment>
<keyword evidence="3" id="KW-1185">Reference proteome</keyword>
<evidence type="ECO:0000313" key="3">
    <source>
        <dbReference type="Proteomes" id="UP000018850"/>
    </source>
</evidence>
<proteinExistence type="predicted"/>
<dbReference type="eggNOG" id="ENOG5033D6J">
    <property type="taxonomic scope" value="Bacteria"/>
</dbReference>
<reference evidence="3" key="1">
    <citation type="submission" date="2013-11" db="EMBL/GenBank/DDBJ databases">
        <title>Draft genome sequence from a member of Zhouia, isolated tidal flat.</title>
        <authorList>
            <person name="Jin H."/>
            <person name="Jeon C.O."/>
        </authorList>
    </citation>
    <scope>NUCLEOTIDE SEQUENCE [LARGE SCALE GENOMIC DNA]</scope>
    <source>
        <strain evidence="3">AD3</strain>
    </source>
</reference>
<gene>
    <name evidence="2" type="ORF">P278_27300</name>
</gene>
<organism evidence="2 3">
    <name type="scientific">Zhouia amylolytica AD3</name>
    <dbReference type="NCBI Taxonomy" id="1286632"/>
    <lineage>
        <taxon>Bacteria</taxon>
        <taxon>Pseudomonadati</taxon>
        <taxon>Bacteroidota</taxon>
        <taxon>Flavobacteriia</taxon>
        <taxon>Flavobacteriales</taxon>
        <taxon>Flavobacteriaceae</taxon>
        <taxon>Zhouia</taxon>
    </lineage>
</organism>
<reference evidence="2 3" key="2">
    <citation type="journal article" date="2016" name="Genome Announc.">
        <title>Draft Genome Sequence of Zhouia amylolytica AD3, Isolated from Tidal Flat Sediment.</title>
        <authorList>
            <person name="Jia B."/>
            <person name="Jin H.M."/>
            <person name="Lee H.J."/>
            <person name="Jeon C.O."/>
        </authorList>
    </citation>
    <scope>NUCLEOTIDE SEQUENCE [LARGE SCALE GENOMIC DNA]</scope>
    <source>
        <strain evidence="2 3">AD3</strain>
    </source>
</reference>
<dbReference type="Proteomes" id="UP000018850">
    <property type="component" value="Unassembled WGS sequence"/>
</dbReference>
<evidence type="ECO:0000256" key="1">
    <source>
        <dbReference type="SAM" id="Phobius"/>
    </source>
</evidence>
<dbReference type="AlphaFoldDB" id="W2UNA0"/>